<evidence type="ECO:0000313" key="2">
    <source>
        <dbReference type="Proteomes" id="UP000347681"/>
    </source>
</evidence>
<evidence type="ECO:0008006" key="3">
    <source>
        <dbReference type="Google" id="ProtNLM"/>
    </source>
</evidence>
<dbReference type="Proteomes" id="UP000347681">
    <property type="component" value="Unassembled WGS sequence"/>
</dbReference>
<reference evidence="1 2" key="1">
    <citation type="journal article" date="2019" name="Nat. Med.">
        <title>A library of human gut bacterial isolates paired with longitudinal multiomics data enables mechanistic microbiome research.</title>
        <authorList>
            <person name="Poyet M."/>
            <person name="Groussin M."/>
            <person name="Gibbons S.M."/>
            <person name="Avila-Pacheco J."/>
            <person name="Jiang X."/>
            <person name="Kearney S.M."/>
            <person name="Perrotta A.R."/>
            <person name="Berdy B."/>
            <person name="Zhao S."/>
            <person name="Lieberman T.D."/>
            <person name="Swanson P.K."/>
            <person name="Smith M."/>
            <person name="Roesemann S."/>
            <person name="Alexander J.E."/>
            <person name="Rich S.A."/>
            <person name="Livny J."/>
            <person name="Vlamakis H."/>
            <person name="Clish C."/>
            <person name="Bullock K."/>
            <person name="Deik A."/>
            <person name="Scott J."/>
            <person name="Pierce K.A."/>
            <person name="Xavier R.J."/>
            <person name="Alm E.J."/>
        </authorList>
    </citation>
    <scope>NUCLEOTIDE SEQUENCE [LARGE SCALE GENOMIC DNA]</scope>
    <source>
        <strain evidence="1 2">BIOML-A5</strain>
    </source>
</reference>
<gene>
    <name evidence="1" type="ORF">F2Y61_12515</name>
</gene>
<dbReference type="AlphaFoldDB" id="A0A5M5ZTV2"/>
<protein>
    <recommendedName>
        <fullName evidence="3">Replication initiation protein</fullName>
    </recommendedName>
</protein>
<proteinExistence type="predicted"/>
<organism evidence="1 2">
    <name type="scientific">Phocaeicola dorei</name>
    <dbReference type="NCBI Taxonomy" id="357276"/>
    <lineage>
        <taxon>Bacteria</taxon>
        <taxon>Pseudomonadati</taxon>
        <taxon>Bacteroidota</taxon>
        <taxon>Bacteroidia</taxon>
        <taxon>Bacteroidales</taxon>
        <taxon>Bacteroidaceae</taxon>
        <taxon>Phocaeicola</taxon>
    </lineage>
</organism>
<name>A0A5M5ZTV2_9BACT</name>
<evidence type="ECO:0000313" key="1">
    <source>
        <dbReference type="EMBL" id="KAA5382763.1"/>
    </source>
</evidence>
<accession>A0A5M5ZTV2</accession>
<sequence length="339" mass="39868">MDLKNTGSKCQTNQIITKLKMKKMNKIYGLNIDMLRLCYEIKEPNNINILRTREIDEEVDFLYFYLRRIEGKHFKFVYEIRYNDLGIDKLFGELRLGINDDKEDSNFHSNGYAKAWISVSNRVLYSDEIYYLDFIEDNLGLELHNITALDLCLDLSCDVARMIRRLIRNKNVTTFLNTKEVKNRNEDRPEITYITSGNMNKDKYLTVSIKQKKAIKDKGKGTTLTAYNKKAEIANSSGKKYIEEFYNNPGKLHRLEVHLNNDEVKEYLNRTKQELSFYSLIDNRFLYDLFDQTLNSLIRFEYKGIKLDWDDLLLGVITTTPEEDSVLKLTSSKRTKKVA</sequence>
<comment type="caution">
    <text evidence="1">The sequence shown here is derived from an EMBL/GenBank/DDBJ whole genome shotgun (WGS) entry which is preliminary data.</text>
</comment>
<dbReference type="EMBL" id="VVZB01000005">
    <property type="protein sequence ID" value="KAA5382763.1"/>
    <property type="molecule type" value="Genomic_DNA"/>
</dbReference>